<comment type="caution">
    <text evidence="2">The sequence shown here is derived from an EMBL/GenBank/DDBJ whole genome shotgun (WGS) entry which is preliminary data.</text>
</comment>
<evidence type="ECO:0000313" key="2">
    <source>
        <dbReference type="EMBL" id="CAA2962949.1"/>
    </source>
</evidence>
<dbReference type="AlphaFoldDB" id="A0A8S0QCZ5"/>
<evidence type="ECO:0000256" key="1">
    <source>
        <dbReference type="SAM" id="MobiDB-lite"/>
    </source>
</evidence>
<dbReference type="Proteomes" id="UP000594638">
    <property type="component" value="Unassembled WGS sequence"/>
</dbReference>
<keyword evidence="3" id="KW-1185">Reference proteome</keyword>
<gene>
    <name evidence="2" type="ORF">OLEA9_A115469</name>
</gene>
<feature type="region of interest" description="Disordered" evidence="1">
    <location>
        <begin position="167"/>
        <end position="188"/>
    </location>
</feature>
<accession>A0A8S0QCZ5</accession>
<reference evidence="2 3" key="1">
    <citation type="submission" date="2019-12" db="EMBL/GenBank/DDBJ databases">
        <authorList>
            <person name="Alioto T."/>
            <person name="Alioto T."/>
            <person name="Gomez Garrido J."/>
        </authorList>
    </citation>
    <scope>NUCLEOTIDE SEQUENCE [LARGE SCALE GENOMIC DNA]</scope>
</reference>
<proteinExistence type="predicted"/>
<dbReference type="EMBL" id="CACTIH010001806">
    <property type="protein sequence ID" value="CAA2962949.1"/>
    <property type="molecule type" value="Genomic_DNA"/>
</dbReference>
<evidence type="ECO:0000313" key="3">
    <source>
        <dbReference type="Proteomes" id="UP000594638"/>
    </source>
</evidence>
<name>A0A8S0QCZ5_OLEEU</name>
<sequence>MSAAILITCRSSEKINWTIVRYQTKISPFIEMDSKLPLIHDLLFSISLDTLLISSSPLHKITADIDTKRRTVDVEIKDTHFCTSTYGIHNVPIFLDPRFRVLILRLSHNVARQLIDIDLPTDSFFHLLDPIVRATRHGQRKLALGLLSTNHVKWPRARYISSPTLRHKAGDASVPSGILGSTKFSSPQ</sequence>
<organism evidence="2 3">
    <name type="scientific">Olea europaea subsp. europaea</name>
    <dbReference type="NCBI Taxonomy" id="158383"/>
    <lineage>
        <taxon>Eukaryota</taxon>
        <taxon>Viridiplantae</taxon>
        <taxon>Streptophyta</taxon>
        <taxon>Embryophyta</taxon>
        <taxon>Tracheophyta</taxon>
        <taxon>Spermatophyta</taxon>
        <taxon>Magnoliopsida</taxon>
        <taxon>eudicotyledons</taxon>
        <taxon>Gunneridae</taxon>
        <taxon>Pentapetalae</taxon>
        <taxon>asterids</taxon>
        <taxon>lamiids</taxon>
        <taxon>Lamiales</taxon>
        <taxon>Oleaceae</taxon>
        <taxon>Oleeae</taxon>
        <taxon>Olea</taxon>
    </lineage>
</organism>
<protein>
    <submittedName>
        <fullName evidence="2">Uncharacterized protein</fullName>
    </submittedName>
</protein>
<dbReference type="Gramene" id="OE9A115469T1">
    <property type="protein sequence ID" value="OE9A115469C1"/>
    <property type="gene ID" value="OE9A115469"/>
</dbReference>